<dbReference type="Proteomes" id="UP000053617">
    <property type="component" value="Unassembled WGS sequence"/>
</dbReference>
<dbReference type="STRING" id="1442369.A0A0D2FK49"/>
<keyword evidence="2" id="KW-1185">Reference proteome</keyword>
<dbReference type="GeneID" id="25296364"/>
<protein>
    <submittedName>
        <fullName evidence="1">Uncharacterized protein</fullName>
    </submittedName>
</protein>
<sequence>MDFESVTDVVRQLTLYPLDLIRKGGTDFIHPSTYRQYRPASLQIAIDICHLQEDLGPQDRVVQPRDFQSSAHALISTARSAVSFVDILSFVQSLCLLQIMALFSPTSTKEEREGGFRRQQLLADWTTKLWASAPTSLPSTLSTHEAYVLAEAVRRTIIVAHKIEGATRVLRTGFFKLTLFVESLPFGGNMDLWDSELRDDEIDVKDAGLLSYREYCDLWDAGLIHSATPFERLLLVACKGKAAVDERLGPQMKVGRQ</sequence>
<organism evidence="1 2">
    <name type="scientific">Rhinocladiella mackenziei CBS 650.93</name>
    <dbReference type="NCBI Taxonomy" id="1442369"/>
    <lineage>
        <taxon>Eukaryota</taxon>
        <taxon>Fungi</taxon>
        <taxon>Dikarya</taxon>
        <taxon>Ascomycota</taxon>
        <taxon>Pezizomycotina</taxon>
        <taxon>Eurotiomycetes</taxon>
        <taxon>Chaetothyriomycetidae</taxon>
        <taxon>Chaetothyriales</taxon>
        <taxon>Herpotrichiellaceae</taxon>
        <taxon>Rhinocladiella</taxon>
    </lineage>
</organism>
<proteinExistence type="predicted"/>
<evidence type="ECO:0000313" key="2">
    <source>
        <dbReference type="Proteomes" id="UP000053617"/>
    </source>
</evidence>
<dbReference type="HOGENOM" id="CLU_024655_1_1_1"/>
<dbReference type="VEuPathDB" id="FungiDB:Z518_08293"/>
<dbReference type="AlphaFoldDB" id="A0A0D2FK49"/>
<gene>
    <name evidence="1" type="ORF">Z518_08293</name>
</gene>
<accession>A0A0D2FK49</accession>
<evidence type="ECO:0000313" key="1">
    <source>
        <dbReference type="EMBL" id="KIX02352.1"/>
    </source>
</evidence>
<dbReference type="EMBL" id="KN847480">
    <property type="protein sequence ID" value="KIX02352.1"/>
    <property type="molecule type" value="Genomic_DNA"/>
</dbReference>
<reference evidence="1 2" key="1">
    <citation type="submission" date="2015-01" db="EMBL/GenBank/DDBJ databases">
        <title>The Genome Sequence of Rhinocladiella mackenzie CBS 650.93.</title>
        <authorList>
            <consortium name="The Broad Institute Genomics Platform"/>
            <person name="Cuomo C."/>
            <person name="de Hoog S."/>
            <person name="Gorbushina A."/>
            <person name="Stielow B."/>
            <person name="Teixiera M."/>
            <person name="Abouelleil A."/>
            <person name="Chapman S.B."/>
            <person name="Priest M."/>
            <person name="Young S.K."/>
            <person name="Wortman J."/>
            <person name="Nusbaum C."/>
            <person name="Birren B."/>
        </authorList>
    </citation>
    <scope>NUCLEOTIDE SEQUENCE [LARGE SCALE GENOMIC DNA]</scope>
    <source>
        <strain evidence="1 2">CBS 650.93</strain>
    </source>
</reference>
<dbReference type="RefSeq" id="XP_013269488.1">
    <property type="nucleotide sequence ID" value="XM_013414034.1"/>
</dbReference>
<name>A0A0D2FK49_9EURO</name>
<dbReference type="OrthoDB" id="4216928at2759"/>